<keyword evidence="2" id="KW-0349">Heme</keyword>
<keyword evidence="7" id="KW-0732">Signal</keyword>
<evidence type="ECO:0000256" key="6">
    <source>
        <dbReference type="ARBA" id="ARBA00023033"/>
    </source>
</evidence>
<keyword evidence="3" id="KW-0479">Metal-binding</keyword>
<keyword evidence="6" id="KW-0503">Monooxygenase</keyword>
<keyword evidence="5" id="KW-0408">Iron</keyword>
<dbReference type="InterPro" id="IPR036396">
    <property type="entry name" value="Cyt_P450_sf"/>
</dbReference>
<evidence type="ECO:0000256" key="2">
    <source>
        <dbReference type="ARBA" id="ARBA00022617"/>
    </source>
</evidence>
<dbReference type="EMBL" id="JBIYXZ010002088">
    <property type="protein sequence ID" value="KAL3044128.1"/>
    <property type="molecule type" value="Genomic_DNA"/>
</dbReference>
<dbReference type="AlphaFoldDB" id="A0ABD2FRY8"/>
<protein>
    <submittedName>
        <fullName evidence="8">Uncharacterized protein</fullName>
    </submittedName>
</protein>
<evidence type="ECO:0000256" key="5">
    <source>
        <dbReference type="ARBA" id="ARBA00023004"/>
    </source>
</evidence>
<comment type="similarity">
    <text evidence="1">Belongs to the cytochrome P450 family.</text>
</comment>
<dbReference type="Pfam" id="PF00067">
    <property type="entry name" value="p450"/>
    <property type="match status" value="2"/>
</dbReference>
<keyword evidence="9" id="KW-1185">Reference proteome</keyword>
<accession>A0ABD2FRY8</accession>
<organism evidence="8 9">
    <name type="scientific">Pagothenia borchgrevinki</name>
    <name type="common">Bald rockcod</name>
    <name type="synonym">Trematomus borchgrevinki</name>
    <dbReference type="NCBI Taxonomy" id="8213"/>
    <lineage>
        <taxon>Eukaryota</taxon>
        <taxon>Metazoa</taxon>
        <taxon>Chordata</taxon>
        <taxon>Craniata</taxon>
        <taxon>Vertebrata</taxon>
        <taxon>Euteleostomi</taxon>
        <taxon>Actinopterygii</taxon>
        <taxon>Neopterygii</taxon>
        <taxon>Teleostei</taxon>
        <taxon>Neoteleostei</taxon>
        <taxon>Acanthomorphata</taxon>
        <taxon>Eupercaria</taxon>
        <taxon>Perciformes</taxon>
        <taxon>Notothenioidei</taxon>
        <taxon>Nototheniidae</taxon>
        <taxon>Pagothenia</taxon>
    </lineage>
</organism>
<dbReference type="InterPro" id="IPR001128">
    <property type="entry name" value="Cyt_P450"/>
</dbReference>
<evidence type="ECO:0000256" key="3">
    <source>
        <dbReference type="ARBA" id="ARBA00022723"/>
    </source>
</evidence>
<dbReference type="PRINTS" id="PR00359">
    <property type="entry name" value="BP450"/>
</dbReference>
<dbReference type="Gene3D" id="1.10.630.10">
    <property type="entry name" value="Cytochrome P450"/>
    <property type="match status" value="2"/>
</dbReference>
<feature type="signal peptide" evidence="7">
    <location>
        <begin position="1"/>
        <end position="26"/>
    </location>
</feature>
<proteinExistence type="inferred from homology"/>
<dbReference type="GO" id="GO:0046872">
    <property type="term" value="F:metal ion binding"/>
    <property type="evidence" value="ECO:0007669"/>
    <property type="project" value="UniProtKB-KW"/>
</dbReference>
<evidence type="ECO:0000313" key="8">
    <source>
        <dbReference type="EMBL" id="KAL3044128.1"/>
    </source>
</evidence>
<name>A0ABD2FRY8_PAGBO</name>
<reference evidence="8 9" key="2">
    <citation type="journal article" date="2024" name="G3 (Bethesda)">
        <title>The genome of the cryopelagic Antarctic bald notothen, Trematomus borchgrevinki.</title>
        <authorList>
            <person name="Rayamajhi N."/>
            <person name="Rivera-Colon A.G."/>
            <person name="Minhas B.F."/>
            <person name="Cheng C.C."/>
            <person name="Catchen J.M."/>
        </authorList>
    </citation>
    <scope>NUCLEOTIDE SEQUENCE [LARGE SCALE GENOMIC DNA]</scope>
    <source>
        <strain evidence="8">AGRC-2024</strain>
    </source>
</reference>
<evidence type="ECO:0000313" key="9">
    <source>
        <dbReference type="Proteomes" id="UP001619887"/>
    </source>
</evidence>
<evidence type="ECO:0000256" key="7">
    <source>
        <dbReference type="SAM" id="SignalP"/>
    </source>
</evidence>
<dbReference type="GO" id="GO:0004497">
    <property type="term" value="F:monooxygenase activity"/>
    <property type="evidence" value="ECO:0007669"/>
    <property type="project" value="UniProtKB-KW"/>
</dbReference>
<evidence type="ECO:0000256" key="1">
    <source>
        <dbReference type="ARBA" id="ARBA00010617"/>
    </source>
</evidence>
<reference evidence="8 9" key="1">
    <citation type="journal article" date="2022" name="G3 (Bethesda)">
        <title>Evaluating Illumina-, Nanopore-, and PacBio-based genome assembly strategies with the bald notothen, Trematomus borchgrevinki.</title>
        <authorList>
            <person name="Rayamajhi N."/>
            <person name="Cheng C.C."/>
            <person name="Catchen J.M."/>
        </authorList>
    </citation>
    <scope>NUCLEOTIDE SEQUENCE [LARGE SCALE GENOMIC DNA]</scope>
    <source>
        <strain evidence="8">AGRC-2024</strain>
    </source>
</reference>
<dbReference type="PANTHER" id="PTHR24302">
    <property type="entry name" value="CYTOCHROME P450 FAMILY 3"/>
    <property type="match status" value="1"/>
</dbReference>
<keyword evidence="4" id="KW-0560">Oxidoreductase</keyword>
<gene>
    <name evidence="8" type="ORF">OYC64_003878</name>
</gene>
<dbReference type="Proteomes" id="UP001619887">
    <property type="component" value="Unassembled WGS sequence"/>
</dbReference>
<feature type="chain" id="PRO_5044749971" evidence="7">
    <location>
        <begin position="27"/>
        <end position="204"/>
    </location>
</feature>
<sequence length="204" mass="23004">MVKSNFLNPLLVLIVLFPFFPAEVTGFFYNFLASIKSDQNNKEHKNRVDFMQLMVDSQSSKNKDDASSNKGLTDHEILSQAMIFIFAGYETSSSTLGLDRPIYEAVMQIEYLEMVINEAMRLYPIANRLERMAKSSVEINGVTILKGTVIMVPIYTLHRDPDLGSEPEAFKPERFSKENKANTVPWPCPLEQGQGTVLACDLLS</sequence>
<comment type="caution">
    <text evidence="8">The sequence shown here is derived from an EMBL/GenBank/DDBJ whole genome shotgun (WGS) entry which is preliminary data.</text>
</comment>
<dbReference type="InterPro" id="IPR050705">
    <property type="entry name" value="Cytochrome_P450_3A"/>
</dbReference>
<evidence type="ECO:0000256" key="4">
    <source>
        <dbReference type="ARBA" id="ARBA00023002"/>
    </source>
</evidence>
<dbReference type="PANTHER" id="PTHR24302:SF15">
    <property type="entry name" value="FATTY-ACID PEROXYGENASE"/>
    <property type="match status" value="1"/>
</dbReference>
<dbReference type="SUPFAM" id="SSF48264">
    <property type="entry name" value="Cytochrome P450"/>
    <property type="match status" value="1"/>
</dbReference>
<dbReference type="InterPro" id="IPR002397">
    <property type="entry name" value="Cyt_P450_B"/>
</dbReference>